<organism evidence="1 2">
    <name type="scientific">Cinchona calisaya</name>
    <dbReference type="NCBI Taxonomy" id="153742"/>
    <lineage>
        <taxon>Eukaryota</taxon>
        <taxon>Viridiplantae</taxon>
        <taxon>Streptophyta</taxon>
        <taxon>Embryophyta</taxon>
        <taxon>Tracheophyta</taxon>
        <taxon>Spermatophyta</taxon>
        <taxon>Magnoliopsida</taxon>
        <taxon>eudicotyledons</taxon>
        <taxon>Gunneridae</taxon>
        <taxon>Pentapetalae</taxon>
        <taxon>asterids</taxon>
        <taxon>lamiids</taxon>
        <taxon>Gentianales</taxon>
        <taxon>Rubiaceae</taxon>
        <taxon>Cinchonoideae</taxon>
        <taxon>Cinchoneae</taxon>
        <taxon>Cinchona</taxon>
    </lineage>
</organism>
<dbReference type="AlphaFoldDB" id="A0ABD2Y0D8"/>
<sequence length="157" mass="17696">MQHFSAFSSPRAEEETTSLSFGSSFTFLRIAVLINALKIHGKFCDEGQEKKIVYEITDNVARLNPEKGHIFTSQPILVICLKFLFFSVLDSSFSSNSADIHGGSKLTTKYEDVVLNQILDNEEKPPMSSRSVSTMGMLLSDQHREVVYSIVFKYQEC</sequence>
<name>A0ABD2Y0D8_9GENT</name>
<accession>A0ABD2Y0D8</accession>
<dbReference type="Proteomes" id="UP001630127">
    <property type="component" value="Unassembled WGS sequence"/>
</dbReference>
<gene>
    <name evidence="1" type="ORF">ACH5RR_039020</name>
</gene>
<reference evidence="1 2" key="1">
    <citation type="submission" date="2024-11" db="EMBL/GenBank/DDBJ databases">
        <title>A near-complete genome assembly of Cinchona calisaya.</title>
        <authorList>
            <person name="Lian D.C."/>
            <person name="Zhao X.W."/>
            <person name="Wei L."/>
        </authorList>
    </citation>
    <scope>NUCLEOTIDE SEQUENCE [LARGE SCALE GENOMIC DNA]</scope>
    <source>
        <tissue evidence="1">Nenye</tissue>
    </source>
</reference>
<comment type="caution">
    <text evidence="1">The sequence shown here is derived from an EMBL/GenBank/DDBJ whole genome shotgun (WGS) entry which is preliminary data.</text>
</comment>
<evidence type="ECO:0000313" key="1">
    <source>
        <dbReference type="EMBL" id="KAL3499927.1"/>
    </source>
</evidence>
<evidence type="ECO:0000313" key="2">
    <source>
        <dbReference type="Proteomes" id="UP001630127"/>
    </source>
</evidence>
<proteinExistence type="predicted"/>
<protein>
    <submittedName>
        <fullName evidence="1">Uncharacterized protein</fullName>
    </submittedName>
</protein>
<dbReference type="EMBL" id="JBJUIK010000016">
    <property type="protein sequence ID" value="KAL3499927.1"/>
    <property type="molecule type" value="Genomic_DNA"/>
</dbReference>
<keyword evidence="2" id="KW-1185">Reference proteome</keyword>